<proteinExistence type="predicted"/>
<dbReference type="SUPFAM" id="SSF48403">
    <property type="entry name" value="Ankyrin repeat"/>
    <property type="match status" value="1"/>
</dbReference>
<dbReference type="PANTHER" id="PTHR46586">
    <property type="entry name" value="ANKYRIN REPEAT-CONTAINING PROTEIN"/>
    <property type="match status" value="1"/>
</dbReference>
<dbReference type="InterPro" id="IPR052050">
    <property type="entry name" value="SecEffector_AnkRepeat"/>
</dbReference>
<dbReference type="Proteomes" id="UP000076078">
    <property type="component" value="Unassembled WGS sequence"/>
</dbReference>
<dbReference type="InterPro" id="IPR036770">
    <property type="entry name" value="Ankyrin_rpt-contain_sf"/>
</dbReference>
<dbReference type="InParanoid" id="A0A151ZG89"/>
<protein>
    <recommendedName>
        <fullName evidence="3">Ankyrin repeat-containing protein</fullName>
    </recommendedName>
</protein>
<dbReference type="OrthoDB" id="24429at2759"/>
<keyword evidence="2" id="KW-1185">Reference proteome</keyword>
<comment type="caution">
    <text evidence="1">The sequence shown here is derived from an EMBL/GenBank/DDBJ whole genome shotgun (WGS) entry which is preliminary data.</text>
</comment>
<sequence length="647" mass="75407">MEKIEILFRLVFFNKYLNKLIFKAVHEINQYESYNGISKPALKYKNIHTVDWVIGRGCIKVLIEKLNGPELYPISFTLDNIKNMTKYLKDFNHFKIVYQHIQKHYPFFSSLMINDQSFINASSVGNLQIVKFIISERKHRKVELTEYLSNEPISVAIANGHYELVEYLYDQDFTISWSDSICDILKQGTKQFFDFLLTNHYYKYVAKTLKTQQYKDHGHMIMDILKYYVERFENPKIIVMAMAYHQELFTGSPTNLGYKSDLIDFLIAFLKKSPILDVASAFTNVLKSCITEDSFMLFEPIFKEFKANYLILGLGSDQLIRIIPIRKSPERYMSILLKSISNGYTIDFRLPIDLIILQHEYLIASNFHLENYVPPVSNLSEIFSNVKLLDTILSLNIYNASITKYIVTKFTFVCHPEVLIYLLSRTNFLDNKKLSINNIEISKITVDSMIKIIEYLPSIITEKLLVKEGGFVTIDSSLMSLKLSVLRYLHRRYAFNYLDHEGIEKVLSSCQLDLIMFIKEEVHVSWIITQRDLDQALRLKCGLEIIQYLHETSLDKNLILHSTSAITHQNIQLVKYIHSLNVPKSFDKSSIQCAVQNNFITITLFLLKHRTEGPISSVLAKTSRAHPMCKYLESFRNYNRALKLQIE</sequence>
<evidence type="ECO:0000313" key="2">
    <source>
        <dbReference type="Proteomes" id="UP000076078"/>
    </source>
</evidence>
<dbReference type="AlphaFoldDB" id="A0A151ZG89"/>
<gene>
    <name evidence="1" type="ORF">DLAC_05586</name>
</gene>
<evidence type="ECO:0008006" key="3">
    <source>
        <dbReference type="Google" id="ProtNLM"/>
    </source>
</evidence>
<reference evidence="1 2" key="1">
    <citation type="submission" date="2015-12" db="EMBL/GenBank/DDBJ databases">
        <title>Dictyostelia acquired genes for synthesis and detection of signals that induce cell-type specialization by lateral gene transfer from prokaryotes.</title>
        <authorList>
            <person name="Gloeckner G."/>
            <person name="Schaap P."/>
        </authorList>
    </citation>
    <scope>NUCLEOTIDE SEQUENCE [LARGE SCALE GENOMIC DNA]</scope>
    <source>
        <strain evidence="1 2">TK</strain>
    </source>
</reference>
<dbReference type="PANTHER" id="PTHR46586:SF3">
    <property type="entry name" value="ANKYRIN REPEAT-CONTAINING PROTEIN"/>
    <property type="match status" value="1"/>
</dbReference>
<dbReference type="EMBL" id="LODT01000028">
    <property type="protein sequence ID" value="KYQ92983.1"/>
    <property type="molecule type" value="Genomic_DNA"/>
</dbReference>
<organism evidence="1 2">
    <name type="scientific">Tieghemostelium lacteum</name>
    <name type="common">Slime mold</name>
    <name type="synonym">Dictyostelium lacteum</name>
    <dbReference type="NCBI Taxonomy" id="361077"/>
    <lineage>
        <taxon>Eukaryota</taxon>
        <taxon>Amoebozoa</taxon>
        <taxon>Evosea</taxon>
        <taxon>Eumycetozoa</taxon>
        <taxon>Dictyostelia</taxon>
        <taxon>Dictyosteliales</taxon>
        <taxon>Raperosteliaceae</taxon>
        <taxon>Tieghemostelium</taxon>
    </lineage>
</organism>
<accession>A0A151ZG89</accession>
<evidence type="ECO:0000313" key="1">
    <source>
        <dbReference type="EMBL" id="KYQ92983.1"/>
    </source>
</evidence>
<name>A0A151ZG89_TIELA</name>